<protein>
    <submittedName>
        <fullName evidence="3">Transcriptional regulator</fullName>
    </submittedName>
</protein>
<accession>A0A0N4ZJJ8</accession>
<sequence>MAEGHRLCGLQMGEARHNCCRVLFCTVQQGALQILQLRHGAVAGVAHPQAEVRRHLIIAAARGVQAPRRLADQLGQAGLDVHVDVFIGVAEGEGPVPDLALDDVQPAQDGLGVRRRDDPLFLQHATMGPRTGQVLRPQAFIDADGDVDGLHDVGGLGAEARIGHERLWTDLGGRGDVRGDRRDRRGRGAAIRQSEGRRQRVRAARGPARSTARSTAA</sequence>
<feature type="region of interest" description="Disordered" evidence="1">
    <location>
        <begin position="178"/>
        <end position="217"/>
    </location>
</feature>
<evidence type="ECO:0000313" key="3">
    <source>
        <dbReference type="WBParaSite" id="PTRK_0000817500.1"/>
    </source>
</evidence>
<dbReference type="Proteomes" id="UP000038045">
    <property type="component" value="Unplaced"/>
</dbReference>
<dbReference type="AlphaFoldDB" id="A0A0N4ZJJ8"/>
<reference evidence="3" key="1">
    <citation type="submission" date="2017-02" db="UniProtKB">
        <authorList>
            <consortium name="WormBaseParasite"/>
        </authorList>
    </citation>
    <scope>IDENTIFICATION</scope>
</reference>
<keyword evidence="2" id="KW-1185">Reference proteome</keyword>
<organism evidence="2 3">
    <name type="scientific">Parastrongyloides trichosuri</name>
    <name type="common">Possum-specific nematode worm</name>
    <dbReference type="NCBI Taxonomy" id="131310"/>
    <lineage>
        <taxon>Eukaryota</taxon>
        <taxon>Metazoa</taxon>
        <taxon>Ecdysozoa</taxon>
        <taxon>Nematoda</taxon>
        <taxon>Chromadorea</taxon>
        <taxon>Rhabditida</taxon>
        <taxon>Tylenchina</taxon>
        <taxon>Panagrolaimomorpha</taxon>
        <taxon>Strongyloidoidea</taxon>
        <taxon>Strongyloididae</taxon>
        <taxon>Parastrongyloides</taxon>
    </lineage>
</organism>
<evidence type="ECO:0000313" key="2">
    <source>
        <dbReference type="Proteomes" id="UP000038045"/>
    </source>
</evidence>
<proteinExistence type="predicted"/>
<name>A0A0N4ZJJ8_PARTI</name>
<evidence type="ECO:0000256" key="1">
    <source>
        <dbReference type="SAM" id="MobiDB-lite"/>
    </source>
</evidence>
<dbReference type="WBParaSite" id="PTRK_0000817500.1">
    <property type="protein sequence ID" value="PTRK_0000817500.1"/>
    <property type="gene ID" value="PTRK_0000817500"/>
</dbReference>